<dbReference type="Gene3D" id="3.30.70.1430">
    <property type="entry name" value="Multidrug efflux transporter AcrB pore domain"/>
    <property type="match status" value="2"/>
</dbReference>
<dbReference type="SUPFAM" id="SSF82866">
    <property type="entry name" value="Multidrug efflux transporter AcrB transmembrane domain"/>
    <property type="match status" value="2"/>
</dbReference>
<feature type="transmembrane region" description="Helical" evidence="1">
    <location>
        <begin position="353"/>
        <end position="373"/>
    </location>
</feature>
<keyword evidence="1" id="KW-0472">Membrane</keyword>
<dbReference type="InterPro" id="IPR001036">
    <property type="entry name" value="Acrflvin-R"/>
</dbReference>
<dbReference type="SUPFAM" id="SSF82714">
    <property type="entry name" value="Multidrug efflux transporter AcrB TolC docking domain, DN and DC subdomains"/>
    <property type="match status" value="2"/>
</dbReference>
<organism evidence="2 3">
    <name type="scientific">Labilithrix luteola</name>
    <dbReference type="NCBI Taxonomy" id="1391654"/>
    <lineage>
        <taxon>Bacteria</taxon>
        <taxon>Pseudomonadati</taxon>
        <taxon>Myxococcota</taxon>
        <taxon>Polyangia</taxon>
        <taxon>Polyangiales</taxon>
        <taxon>Labilitrichaceae</taxon>
        <taxon>Labilithrix</taxon>
    </lineage>
</organism>
<dbReference type="EMBL" id="CP012333">
    <property type="protein sequence ID" value="AKV00453.1"/>
    <property type="molecule type" value="Genomic_DNA"/>
</dbReference>
<keyword evidence="3" id="KW-1185">Reference proteome</keyword>
<feature type="transmembrane region" description="Helical" evidence="1">
    <location>
        <begin position="981"/>
        <end position="1007"/>
    </location>
</feature>
<dbReference type="PANTHER" id="PTHR32063">
    <property type="match status" value="1"/>
</dbReference>
<feature type="transmembrane region" description="Helical" evidence="1">
    <location>
        <begin position="421"/>
        <end position="445"/>
    </location>
</feature>
<feature type="transmembrane region" description="Helical" evidence="1">
    <location>
        <begin position="457"/>
        <end position="475"/>
    </location>
</feature>
<feature type="transmembrane region" description="Helical" evidence="1">
    <location>
        <begin position="851"/>
        <end position="871"/>
    </location>
</feature>
<dbReference type="SUPFAM" id="SSF82693">
    <property type="entry name" value="Multidrug efflux transporter AcrB pore domain, PN1, PN2, PC1 and PC2 subdomains"/>
    <property type="match status" value="3"/>
</dbReference>
<feature type="transmembrane region" description="Helical" evidence="1">
    <location>
        <begin position="877"/>
        <end position="898"/>
    </location>
</feature>
<feature type="transmembrane region" description="Helical" evidence="1">
    <location>
        <begin position="952"/>
        <end position="969"/>
    </location>
</feature>
<dbReference type="PATRIC" id="fig|1391654.3.peg.7223"/>
<protein>
    <submittedName>
        <fullName evidence="2">RND multidrug efflux transporter</fullName>
    </submittedName>
</protein>
<dbReference type="STRING" id="1391654.AKJ09_07116"/>
<keyword evidence="1" id="KW-0812">Transmembrane</keyword>
<dbReference type="Gene3D" id="3.30.70.1320">
    <property type="entry name" value="Multidrug efflux transporter AcrB pore domain like"/>
    <property type="match status" value="1"/>
</dbReference>
<dbReference type="Gene3D" id="3.30.2090.10">
    <property type="entry name" value="Multidrug efflux transporter AcrB TolC docking domain, DN and DC subdomains"/>
    <property type="match status" value="2"/>
</dbReference>
<dbReference type="InterPro" id="IPR027463">
    <property type="entry name" value="AcrB_DN_DC_subdom"/>
</dbReference>
<dbReference type="GO" id="GO:0042910">
    <property type="term" value="F:xenobiotic transmembrane transporter activity"/>
    <property type="evidence" value="ECO:0007669"/>
    <property type="project" value="TreeGrafter"/>
</dbReference>
<evidence type="ECO:0000256" key="1">
    <source>
        <dbReference type="SAM" id="Phobius"/>
    </source>
</evidence>
<name>A0A0K1Q3X6_9BACT</name>
<accession>A0A0K1Q3X6</accession>
<dbReference type="GO" id="GO:0005886">
    <property type="term" value="C:plasma membrane"/>
    <property type="evidence" value="ECO:0007669"/>
    <property type="project" value="TreeGrafter"/>
</dbReference>
<evidence type="ECO:0000313" key="3">
    <source>
        <dbReference type="Proteomes" id="UP000064967"/>
    </source>
</evidence>
<dbReference type="KEGG" id="llu:AKJ09_07116"/>
<dbReference type="Gene3D" id="3.30.70.1440">
    <property type="entry name" value="Multidrug efflux transporter AcrB pore domain"/>
    <property type="match status" value="1"/>
</dbReference>
<keyword evidence="1" id="KW-1133">Transmembrane helix</keyword>
<dbReference type="Pfam" id="PF00873">
    <property type="entry name" value="ACR_tran"/>
    <property type="match status" value="1"/>
</dbReference>
<reference evidence="2 3" key="1">
    <citation type="submission" date="2015-08" db="EMBL/GenBank/DDBJ databases">
        <authorList>
            <person name="Babu N.S."/>
            <person name="Beckwith C.J."/>
            <person name="Beseler K.G."/>
            <person name="Brison A."/>
            <person name="Carone J.V."/>
            <person name="Caskin T.P."/>
            <person name="Diamond M."/>
            <person name="Durham M.E."/>
            <person name="Foxe J.M."/>
            <person name="Go M."/>
            <person name="Henderson B.A."/>
            <person name="Jones I.B."/>
            <person name="McGettigan J.A."/>
            <person name="Micheletti S.J."/>
            <person name="Nasrallah M.E."/>
            <person name="Ortiz D."/>
            <person name="Piller C.R."/>
            <person name="Privatt S.R."/>
            <person name="Schneider S.L."/>
            <person name="Sharp S."/>
            <person name="Smith T.C."/>
            <person name="Stanton J.D."/>
            <person name="Ullery H.E."/>
            <person name="Wilson R.J."/>
            <person name="Serrano M.G."/>
            <person name="Buck G."/>
            <person name="Lee V."/>
            <person name="Wang Y."/>
            <person name="Carvalho R."/>
            <person name="Voegtly L."/>
            <person name="Shi R."/>
            <person name="Duckworth R."/>
            <person name="Johnson A."/>
            <person name="Loviza R."/>
            <person name="Walstead R."/>
            <person name="Shah Z."/>
            <person name="Kiflezghi M."/>
            <person name="Wade K."/>
            <person name="Ball S.L."/>
            <person name="Bradley K.W."/>
            <person name="Asai D.J."/>
            <person name="Bowman C.A."/>
            <person name="Russell D.A."/>
            <person name="Pope W.H."/>
            <person name="Jacobs-Sera D."/>
            <person name="Hendrix R.W."/>
            <person name="Hatfull G.F."/>
        </authorList>
    </citation>
    <scope>NUCLEOTIDE SEQUENCE [LARGE SCALE GENOMIC DNA]</scope>
    <source>
        <strain evidence="2 3">DSM 27648</strain>
    </source>
</reference>
<dbReference type="AlphaFoldDB" id="A0A0K1Q3X6"/>
<dbReference type="Proteomes" id="UP000064967">
    <property type="component" value="Chromosome"/>
</dbReference>
<sequence length="1040" mass="111837">MCVKRPVFTWVLMLVILVFGAVSYASLGLDKYPKVDLPMVVITTTLQGAAPEEVESEISDKIEAAVNTISGIDELRSTSSEGVSTVTVSFALEKNADVGAQEVRDHIDNALPTLPKGIDPPVVSRVDPDAAPVLYVTLRGPGEIRELTELADKQVRRRIESISGVGQVTVIGGVKRVIKILVDPIALRSFDLTGADVRQAITNQNFAVPGGTIERGPRQLTLRIEGKVGNLEELRKLVVKNDVGHSIRLEDVATVEDGAEDEASWASEDGDRVVTLSIRKQSGVNTVAMVDEVKSRLAEIQSSLPTGAKLVVVRDNSSTIRTSVDAVLEHLVLGAVLAAVVVLAFLGSARSTIIAALAIPISVVGSFVLMYLLDFTLNMMTLLALALAVGIVIDDAIVVLENIHRFITHKKLAPMDAAVAATNDIGLAVVATTLSLLAVFLPVAFMSGIVGRFLRSFGLTMASAIAVSLVVSFTLTPMLCARWLEGVDADAQREGKKPLLERVVDVVYMPIERAYMTVLRWVMARRWVIVVASAATLGSCAPLAKAVPISFTPEDDTAQFSVEVRTPEGTSLQATRLVADGVAREIRGLAGVEKTLLTIGDNAQSTPNLANVYVKLTEPVARAESQEVIMARVRREVLAHQPKEILTSVAQISDFGGTSAAVSYTLAGPDLDKLADVAERVTEKLERVPGAVDVRSSLILGKPEVRLAIDRARAADLGVTPADVATTLQLLVGGLKVSTYSERGEDYDIRVRARPEYRVDERGLLMTVPSRTAKSVPLDSVVRTAMGNGPSKIERLNRRRQIGISCNVAPGVGQSTILQALERIVAEERLPSGYQALAAGSSRETGKAGRAFLLAFAASFVFMYLVLAAQFESWIHPVTILVCLPLTVPFALLSLLLLRQQLTIMSALGLLVLFGVVKKNSILQVDHTNHLRGEGMPREEAILEANRDRLRPILMTTVAFVAGMLPLLFSHGVGSGINHNIAGVIVGGQALSLVLTLLATPVFYSLFDDVEVWWRRFRGHAPRAVVPVEVPAEVHLRESA</sequence>
<evidence type="ECO:0000313" key="2">
    <source>
        <dbReference type="EMBL" id="AKV00453.1"/>
    </source>
</evidence>
<dbReference type="Gene3D" id="1.20.1640.10">
    <property type="entry name" value="Multidrug efflux transporter AcrB transmembrane domain"/>
    <property type="match status" value="2"/>
</dbReference>
<gene>
    <name evidence="2" type="ORF">AKJ09_07116</name>
</gene>
<feature type="transmembrane region" description="Helical" evidence="1">
    <location>
        <begin position="327"/>
        <end position="346"/>
    </location>
</feature>
<dbReference type="PRINTS" id="PR00702">
    <property type="entry name" value="ACRIFLAVINRP"/>
</dbReference>
<feature type="transmembrane region" description="Helical" evidence="1">
    <location>
        <begin position="379"/>
        <end position="400"/>
    </location>
</feature>
<proteinExistence type="predicted"/>
<dbReference type="PANTHER" id="PTHR32063:SF0">
    <property type="entry name" value="SWARMING MOTILITY PROTEIN SWRC"/>
    <property type="match status" value="1"/>
</dbReference>